<keyword evidence="3 6" id="KW-0489">Methyltransferase</keyword>
<keyword evidence="5 6" id="KW-0949">S-adenosyl-L-methionine</keyword>
<dbReference type="PIRSF" id="PIRSF000401">
    <property type="entry name" value="RPL11_MTase"/>
    <property type="match status" value="1"/>
</dbReference>
<dbReference type="SUPFAM" id="SSF53335">
    <property type="entry name" value="S-adenosyl-L-methionine-dependent methyltransferases"/>
    <property type="match status" value="1"/>
</dbReference>
<dbReference type="HAMAP" id="MF_00735">
    <property type="entry name" value="Methyltr_PrmA"/>
    <property type="match status" value="1"/>
</dbReference>
<evidence type="ECO:0000256" key="6">
    <source>
        <dbReference type="HAMAP-Rule" id="MF_00735"/>
    </source>
</evidence>
<gene>
    <name evidence="6" type="primary">prmA</name>
    <name evidence="7" type="ORF">Q8A70_00235</name>
</gene>
<evidence type="ECO:0000256" key="5">
    <source>
        <dbReference type="ARBA" id="ARBA00022691"/>
    </source>
</evidence>
<keyword evidence="7" id="KW-0689">Ribosomal protein</keyword>
<feature type="binding site" evidence="6">
    <location>
        <position position="131"/>
    </location>
    <ligand>
        <name>S-adenosyl-L-methionine</name>
        <dbReference type="ChEBI" id="CHEBI:59789"/>
    </ligand>
</feature>
<keyword evidence="7" id="KW-0687">Ribonucleoprotein</keyword>
<evidence type="ECO:0000313" key="8">
    <source>
        <dbReference type="Proteomes" id="UP001230156"/>
    </source>
</evidence>
<comment type="caution">
    <text evidence="7">The sequence shown here is derived from an EMBL/GenBank/DDBJ whole genome shotgun (WGS) entry which is preliminary data.</text>
</comment>
<organism evidence="7 8">
    <name type="scientific">Dongia sedimenti</name>
    <dbReference type="NCBI Taxonomy" id="3064282"/>
    <lineage>
        <taxon>Bacteria</taxon>
        <taxon>Pseudomonadati</taxon>
        <taxon>Pseudomonadota</taxon>
        <taxon>Alphaproteobacteria</taxon>
        <taxon>Rhodospirillales</taxon>
        <taxon>Dongiaceae</taxon>
        <taxon>Dongia</taxon>
    </lineage>
</organism>
<dbReference type="CDD" id="cd02440">
    <property type="entry name" value="AdoMet_MTases"/>
    <property type="match status" value="1"/>
</dbReference>
<evidence type="ECO:0000256" key="2">
    <source>
        <dbReference type="ARBA" id="ARBA00022490"/>
    </source>
</evidence>
<comment type="catalytic activity">
    <reaction evidence="6">
        <text>L-lysyl-[protein] + 3 S-adenosyl-L-methionine = N(6),N(6),N(6)-trimethyl-L-lysyl-[protein] + 3 S-adenosyl-L-homocysteine + 3 H(+)</text>
        <dbReference type="Rhea" id="RHEA:54192"/>
        <dbReference type="Rhea" id="RHEA-COMP:9752"/>
        <dbReference type="Rhea" id="RHEA-COMP:13826"/>
        <dbReference type="ChEBI" id="CHEBI:15378"/>
        <dbReference type="ChEBI" id="CHEBI:29969"/>
        <dbReference type="ChEBI" id="CHEBI:57856"/>
        <dbReference type="ChEBI" id="CHEBI:59789"/>
        <dbReference type="ChEBI" id="CHEBI:61961"/>
    </reaction>
</comment>
<dbReference type="Pfam" id="PF06325">
    <property type="entry name" value="PrmA"/>
    <property type="match status" value="1"/>
</dbReference>
<comment type="subcellular location">
    <subcellularLocation>
        <location evidence="6">Cytoplasm</location>
    </subcellularLocation>
</comment>
<proteinExistence type="inferred from homology"/>
<dbReference type="Proteomes" id="UP001230156">
    <property type="component" value="Unassembled WGS sequence"/>
</dbReference>
<protein>
    <recommendedName>
        <fullName evidence="6">Ribosomal protein L11 methyltransferase</fullName>
        <shortName evidence="6">L11 Mtase</shortName>
        <ecNumber evidence="6">2.1.1.-</ecNumber>
    </recommendedName>
</protein>
<dbReference type="GO" id="GO:0005840">
    <property type="term" value="C:ribosome"/>
    <property type="evidence" value="ECO:0007669"/>
    <property type="project" value="UniProtKB-KW"/>
</dbReference>
<dbReference type="PANTHER" id="PTHR43648:SF1">
    <property type="entry name" value="ELECTRON TRANSFER FLAVOPROTEIN BETA SUBUNIT LYSINE METHYLTRANSFERASE"/>
    <property type="match status" value="1"/>
</dbReference>
<dbReference type="EMBL" id="JAUYVI010000001">
    <property type="protein sequence ID" value="MDQ7246066.1"/>
    <property type="molecule type" value="Genomic_DNA"/>
</dbReference>
<name>A0ABU0YEB7_9PROT</name>
<keyword evidence="8" id="KW-1185">Reference proteome</keyword>
<feature type="binding site" evidence="6">
    <location>
        <position position="154"/>
    </location>
    <ligand>
        <name>S-adenosyl-L-methionine</name>
        <dbReference type="ChEBI" id="CHEBI:59789"/>
    </ligand>
</feature>
<feature type="binding site" evidence="6">
    <location>
        <position position="176"/>
    </location>
    <ligand>
        <name>S-adenosyl-L-methionine</name>
        <dbReference type="ChEBI" id="CHEBI:59789"/>
    </ligand>
</feature>
<dbReference type="GO" id="GO:0032259">
    <property type="term" value="P:methylation"/>
    <property type="evidence" value="ECO:0007669"/>
    <property type="project" value="UniProtKB-KW"/>
</dbReference>
<dbReference type="InterPro" id="IPR004498">
    <property type="entry name" value="Ribosomal_PrmA_MeTrfase"/>
</dbReference>
<reference evidence="8" key="1">
    <citation type="submission" date="2023-08" db="EMBL/GenBank/DDBJ databases">
        <title>Rhodospirillaceae gen. nov., a novel taxon isolated from the Yangtze River Yuezi River estuary sludge.</title>
        <authorList>
            <person name="Ruan L."/>
        </authorList>
    </citation>
    <scope>NUCLEOTIDE SEQUENCE [LARGE SCALE GENOMIC DNA]</scope>
    <source>
        <strain evidence="8">R-7</strain>
    </source>
</reference>
<evidence type="ECO:0000256" key="3">
    <source>
        <dbReference type="ARBA" id="ARBA00022603"/>
    </source>
</evidence>
<dbReference type="RefSeq" id="WP_379954246.1">
    <property type="nucleotide sequence ID" value="NZ_JAUYVI010000001.1"/>
</dbReference>
<dbReference type="GO" id="GO:0008168">
    <property type="term" value="F:methyltransferase activity"/>
    <property type="evidence" value="ECO:0007669"/>
    <property type="project" value="UniProtKB-KW"/>
</dbReference>
<evidence type="ECO:0000256" key="1">
    <source>
        <dbReference type="ARBA" id="ARBA00009741"/>
    </source>
</evidence>
<keyword evidence="2 6" id="KW-0963">Cytoplasm</keyword>
<feature type="binding site" evidence="6">
    <location>
        <position position="223"/>
    </location>
    <ligand>
        <name>S-adenosyl-L-methionine</name>
        <dbReference type="ChEBI" id="CHEBI:59789"/>
    </ligand>
</feature>
<comment type="similarity">
    <text evidence="1 6">Belongs to the methyltransferase superfamily. PrmA family.</text>
</comment>
<evidence type="ECO:0000313" key="7">
    <source>
        <dbReference type="EMBL" id="MDQ7246066.1"/>
    </source>
</evidence>
<keyword evidence="4 6" id="KW-0808">Transferase</keyword>
<dbReference type="EC" id="2.1.1.-" evidence="6"/>
<comment type="function">
    <text evidence="6">Methylates ribosomal protein L11.</text>
</comment>
<dbReference type="InterPro" id="IPR050078">
    <property type="entry name" value="Ribosomal_L11_MeTrfase_PrmA"/>
</dbReference>
<evidence type="ECO:0000256" key="4">
    <source>
        <dbReference type="ARBA" id="ARBA00022679"/>
    </source>
</evidence>
<dbReference type="Gene3D" id="3.40.50.150">
    <property type="entry name" value="Vaccinia Virus protein VP39"/>
    <property type="match status" value="1"/>
</dbReference>
<dbReference type="PANTHER" id="PTHR43648">
    <property type="entry name" value="ELECTRON TRANSFER FLAVOPROTEIN BETA SUBUNIT LYSINE METHYLTRANSFERASE"/>
    <property type="match status" value="1"/>
</dbReference>
<dbReference type="InterPro" id="IPR029063">
    <property type="entry name" value="SAM-dependent_MTases_sf"/>
</dbReference>
<accession>A0ABU0YEB7</accession>
<sequence length="289" mass="31768">METKELWSIRIDFALKPNDALRMQIETVMEALGIALSSFEDGQGWRMETIAEAKPRVAEVRAALKPFGIAATIARLPQRNWVLESRKGLPPLKAGPFFIHGEHDRDKRPKQGIALEIDAGMAFGTGRHETTMGCLKALLRLKKTHKFKRILDVGTGTGILAFAAWHLFGQPVIAGDNDKDAVRVAKENAGINGLKKHVRIVSSDGYKAKTIRDHAPYDLITANILANPLIALAPALARNLARNGRAVLSGLMTDQAKDVLAAHRAVGLELDFQLRLGDWSVLVLKKARR</sequence>